<comment type="caution">
    <text evidence="2">The sequence shown here is derived from an EMBL/GenBank/DDBJ whole genome shotgun (WGS) entry which is preliminary data.</text>
</comment>
<evidence type="ECO:0000256" key="1">
    <source>
        <dbReference type="ARBA" id="ARBA00023157"/>
    </source>
</evidence>
<name>A0A851M556_CORCR</name>
<protein>
    <submittedName>
        <fullName evidence="2">ERVV2 protein</fullName>
    </submittedName>
</protein>
<dbReference type="PANTHER" id="PTHR10424">
    <property type="entry name" value="VIRAL ENVELOPE PROTEIN"/>
    <property type="match status" value="1"/>
</dbReference>
<evidence type="ECO:0000313" key="3">
    <source>
        <dbReference type="Proteomes" id="UP000621168"/>
    </source>
</evidence>
<feature type="non-terminal residue" evidence="2">
    <location>
        <position position="1"/>
    </location>
</feature>
<reference evidence="2" key="1">
    <citation type="submission" date="2019-09" db="EMBL/GenBank/DDBJ databases">
        <title>Bird 10,000 Genomes (B10K) Project - Family phase.</title>
        <authorList>
            <person name="Zhang G."/>
        </authorList>
    </citation>
    <scope>NUCLEOTIDE SEQUENCE</scope>
    <source>
        <strain evidence="2">B10K-CU-031-40</strain>
    </source>
</reference>
<dbReference type="Pfam" id="PF00429">
    <property type="entry name" value="TLV_coat"/>
    <property type="match status" value="1"/>
</dbReference>
<dbReference type="OrthoDB" id="8949317at2759"/>
<keyword evidence="1" id="KW-1015">Disulfide bond</keyword>
<dbReference type="InterPro" id="IPR018154">
    <property type="entry name" value="TLV/ENV_coat_polyprotein"/>
</dbReference>
<evidence type="ECO:0000313" key="2">
    <source>
        <dbReference type="EMBL" id="NXC23333.1"/>
    </source>
</evidence>
<keyword evidence="3" id="KW-1185">Reference proteome</keyword>
<organism evidence="2 3">
    <name type="scientific">Corythaeola cristata</name>
    <name type="common">Great blue turaco</name>
    <dbReference type="NCBI Taxonomy" id="103954"/>
    <lineage>
        <taxon>Eukaryota</taxon>
        <taxon>Metazoa</taxon>
        <taxon>Chordata</taxon>
        <taxon>Craniata</taxon>
        <taxon>Vertebrata</taxon>
        <taxon>Euteleostomi</taxon>
        <taxon>Archelosauria</taxon>
        <taxon>Archosauria</taxon>
        <taxon>Dinosauria</taxon>
        <taxon>Saurischia</taxon>
        <taxon>Theropoda</taxon>
        <taxon>Coelurosauria</taxon>
        <taxon>Aves</taxon>
        <taxon>Neognathae</taxon>
        <taxon>Neoaves</taxon>
        <taxon>Otidimorphae</taxon>
        <taxon>Musophagiformes</taxon>
        <taxon>Musophagidae</taxon>
        <taxon>Corythaeola</taxon>
    </lineage>
</organism>
<dbReference type="AlphaFoldDB" id="A0A851M556"/>
<dbReference type="EMBL" id="WBMX01031500">
    <property type="protein sequence ID" value="NXC23333.1"/>
    <property type="molecule type" value="Genomic_DNA"/>
</dbReference>
<accession>A0A851M556</accession>
<sequence>LIPSLGVNELEKAIINISATIETIENRTRDAILETQTEVTSLSKVVLQNRMASDLLLASQGGVCTIINENCTDIDLSGRITTDLQ</sequence>
<proteinExistence type="predicted"/>
<dbReference type="Proteomes" id="UP000621168">
    <property type="component" value="Unassembled WGS sequence"/>
</dbReference>
<gene>
    <name evidence="2" type="primary">Ervv2_3</name>
    <name evidence="2" type="ORF">CORCRI_R13524</name>
</gene>
<dbReference type="Gene3D" id="1.10.287.210">
    <property type="match status" value="1"/>
</dbReference>
<feature type="non-terminal residue" evidence="2">
    <location>
        <position position="85"/>
    </location>
</feature>
<dbReference type="PANTHER" id="PTHR10424:SF73">
    <property type="entry name" value="ENDOGENOUS RETROVIRUS GROUP FC1 ENV POLYPROTEIN-RELATED"/>
    <property type="match status" value="1"/>
</dbReference>
<dbReference type="SUPFAM" id="SSF58069">
    <property type="entry name" value="Virus ectodomain"/>
    <property type="match status" value="1"/>
</dbReference>